<keyword evidence="5" id="KW-1185">Reference proteome</keyword>
<dbReference type="InterPro" id="IPR036291">
    <property type="entry name" value="NAD(P)-bd_dom_sf"/>
</dbReference>
<dbReference type="Proteomes" id="UP000183487">
    <property type="component" value="Unassembled WGS sequence"/>
</dbReference>
<evidence type="ECO:0000313" key="5">
    <source>
        <dbReference type="Proteomes" id="UP000183487"/>
    </source>
</evidence>
<feature type="domain" description="NAD-dependent epimerase/dehydratase" evidence="3">
    <location>
        <begin position="3"/>
        <end position="232"/>
    </location>
</feature>
<dbReference type="PANTHER" id="PTHR43000">
    <property type="entry name" value="DTDP-D-GLUCOSE 4,6-DEHYDRATASE-RELATED"/>
    <property type="match status" value="1"/>
</dbReference>
<sequence>MAILVTGGCGFLGQTLLSQLCADDRTAVSYDRRAREDDERVGLNYVQGDLSDLPLLLETIERFAVTEIIHTAAISHPFFSREIPYQTVVTNALGTTNVFEAARLKSIRHVVNFSSECAYGNNDELDTVTEDAPLNPTTPYGATKVFTEKLAAVYNNLYGMRIVSLRPGWIYGPGQFMQCYLKTMLRNAIYGMLTREDSGRDYRFQYVHVSDVARASILALKADMSRFSVFNVTADDQRSYAEVAALVKAQFPDAQIDIGPGTIDVLDRNGPFDQTRARDVLGYTPSVSLEDGIATYADWLRHHPY</sequence>
<evidence type="ECO:0000313" key="4">
    <source>
        <dbReference type="EMBL" id="SDR32542.1"/>
    </source>
</evidence>
<dbReference type="OrthoDB" id="9801056at2"/>
<dbReference type="RefSeq" id="WP_074768986.1">
    <property type="nucleotide sequence ID" value="NZ_FNKP01000002.1"/>
</dbReference>
<evidence type="ECO:0000256" key="1">
    <source>
        <dbReference type="ARBA" id="ARBA00005125"/>
    </source>
</evidence>
<protein>
    <submittedName>
        <fullName evidence="4">UDP-glucose 4-epimerase</fullName>
    </submittedName>
</protein>
<dbReference type="EMBL" id="FNKP01000002">
    <property type="protein sequence ID" value="SDR32542.1"/>
    <property type="molecule type" value="Genomic_DNA"/>
</dbReference>
<evidence type="ECO:0000256" key="2">
    <source>
        <dbReference type="ARBA" id="ARBA00007637"/>
    </source>
</evidence>
<organism evidence="4 5">
    <name type="scientific">Paraburkholderia fungorum</name>
    <dbReference type="NCBI Taxonomy" id="134537"/>
    <lineage>
        <taxon>Bacteria</taxon>
        <taxon>Pseudomonadati</taxon>
        <taxon>Pseudomonadota</taxon>
        <taxon>Betaproteobacteria</taxon>
        <taxon>Burkholderiales</taxon>
        <taxon>Burkholderiaceae</taxon>
        <taxon>Paraburkholderia</taxon>
    </lineage>
</organism>
<dbReference type="Pfam" id="PF01370">
    <property type="entry name" value="Epimerase"/>
    <property type="match status" value="1"/>
</dbReference>
<accession>A0A1H1I4H1</accession>
<comment type="pathway">
    <text evidence="1">Bacterial outer membrane biogenesis; LPS O-antigen biosynthesis.</text>
</comment>
<dbReference type="Gene3D" id="3.40.50.720">
    <property type="entry name" value="NAD(P)-binding Rossmann-like Domain"/>
    <property type="match status" value="1"/>
</dbReference>
<reference evidence="5" key="1">
    <citation type="submission" date="2016-10" db="EMBL/GenBank/DDBJ databases">
        <authorList>
            <person name="Varghese N."/>
        </authorList>
    </citation>
    <scope>NUCLEOTIDE SEQUENCE [LARGE SCALE GENOMIC DNA]</scope>
    <source>
        <strain evidence="5">GAS106B</strain>
    </source>
</reference>
<proteinExistence type="inferred from homology"/>
<gene>
    <name evidence="4" type="ORF">SAMN05443245_4648</name>
</gene>
<comment type="similarity">
    <text evidence="2">Belongs to the NAD(P)-dependent epimerase/dehydratase family.</text>
</comment>
<dbReference type="SUPFAM" id="SSF51735">
    <property type="entry name" value="NAD(P)-binding Rossmann-fold domains"/>
    <property type="match status" value="1"/>
</dbReference>
<name>A0A1H1I4H1_9BURK</name>
<dbReference type="AlphaFoldDB" id="A0A1H1I4H1"/>
<evidence type="ECO:0000259" key="3">
    <source>
        <dbReference type="Pfam" id="PF01370"/>
    </source>
</evidence>
<dbReference type="InterPro" id="IPR001509">
    <property type="entry name" value="Epimerase_deHydtase"/>
</dbReference>